<evidence type="ECO:0000313" key="5">
    <source>
        <dbReference type="Proteomes" id="UP000246702"/>
    </source>
</evidence>
<proteinExistence type="inferred from homology"/>
<dbReference type="SUPFAM" id="SSF51735">
    <property type="entry name" value="NAD(P)-binding Rossmann-fold domains"/>
    <property type="match status" value="1"/>
</dbReference>
<feature type="domain" description="NAD-dependent epimerase/dehydratase" evidence="3">
    <location>
        <begin position="5"/>
        <end position="254"/>
    </location>
</feature>
<dbReference type="Gene3D" id="3.40.50.720">
    <property type="entry name" value="NAD(P)-binding Rossmann-like Domain"/>
    <property type="match status" value="1"/>
</dbReference>
<dbReference type="GeneID" id="37110607"/>
<dbReference type="PANTHER" id="PTHR10366">
    <property type="entry name" value="NAD DEPENDENT EPIMERASE/DEHYDRATASE"/>
    <property type="match status" value="1"/>
</dbReference>
<comment type="similarity">
    <text evidence="2">Belongs to the NAD(P)-dependent epimerase/dehydratase family. Dihydroflavonol-4-reductase subfamily.</text>
</comment>
<evidence type="ECO:0000259" key="3">
    <source>
        <dbReference type="Pfam" id="PF01370"/>
    </source>
</evidence>
<gene>
    <name evidence="4" type="ORF">BO94DRAFT_473091</name>
</gene>
<dbReference type="InterPro" id="IPR001509">
    <property type="entry name" value="Epimerase_deHydtase"/>
</dbReference>
<dbReference type="Proteomes" id="UP000246702">
    <property type="component" value="Unassembled WGS sequence"/>
</dbReference>
<evidence type="ECO:0000256" key="2">
    <source>
        <dbReference type="ARBA" id="ARBA00023445"/>
    </source>
</evidence>
<accession>A0A317VTQ0</accession>
<dbReference type="EMBL" id="MSFK01000026">
    <property type="protein sequence ID" value="PWY77305.1"/>
    <property type="molecule type" value="Genomic_DNA"/>
</dbReference>
<dbReference type="GO" id="GO:0016616">
    <property type="term" value="F:oxidoreductase activity, acting on the CH-OH group of donors, NAD or NADP as acceptor"/>
    <property type="evidence" value="ECO:0007669"/>
    <property type="project" value="TreeGrafter"/>
</dbReference>
<keyword evidence="1" id="KW-0560">Oxidoreductase</keyword>
<dbReference type="Pfam" id="PF01370">
    <property type="entry name" value="Epimerase"/>
    <property type="match status" value="1"/>
</dbReference>
<sequence>MAPIILLTGATGLIGFRILIEILKSSAYDVRITTRSQEKADSILANSAIQSLSPGDRLSSIIIPDSTTPNAFDSALKDITYVIYAGSPVPVPGFDATTQIWTPSITGPANLLSTALKYPSIKRIVITSSIVGTLDPIPNPYITATATTRIHLPALPSAFTSIFEAYILAKITELNMTDSFMETKKPHFSVAHIIPGYVFGRDERIYDANTARNNRSSCGMLLRGFTGSGIPSHMHGGFVHIDDLAAVHMKVLELEPTPDTPTSFGACTVVDFSRVWEIIEKKFPKAVAEGIFECGSLHTLPIAYDSSETERILGIKLRPFEEAVSDVAMQYLGLMGEGGFVDRMGSLI</sequence>
<reference evidence="4 5" key="1">
    <citation type="submission" date="2016-12" db="EMBL/GenBank/DDBJ databases">
        <title>The genomes of Aspergillus section Nigri reveals drivers in fungal speciation.</title>
        <authorList>
            <consortium name="DOE Joint Genome Institute"/>
            <person name="Vesth T.C."/>
            <person name="Nybo J."/>
            <person name="Theobald S."/>
            <person name="Brandl J."/>
            <person name="Frisvad J.C."/>
            <person name="Nielsen K.F."/>
            <person name="Lyhne E.K."/>
            <person name="Kogle M.E."/>
            <person name="Kuo A."/>
            <person name="Riley R."/>
            <person name="Clum A."/>
            <person name="Nolan M."/>
            <person name="Lipzen A."/>
            <person name="Salamov A."/>
            <person name="Henrissat B."/>
            <person name="Wiebenga A."/>
            <person name="De Vries R.P."/>
            <person name="Grigoriev I.V."/>
            <person name="Mortensen U.H."/>
            <person name="Andersen M.R."/>
            <person name="Baker S.E."/>
        </authorList>
    </citation>
    <scope>NUCLEOTIDE SEQUENCE [LARGE SCALE GENOMIC DNA]</scope>
    <source>
        <strain evidence="4 5">CBS 115572</strain>
    </source>
</reference>
<dbReference type="InterPro" id="IPR050425">
    <property type="entry name" value="NAD(P)_dehydrat-like"/>
</dbReference>
<dbReference type="InterPro" id="IPR036291">
    <property type="entry name" value="NAD(P)-bd_dom_sf"/>
</dbReference>
<evidence type="ECO:0000256" key="1">
    <source>
        <dbReference type="ARBA" id="ARBA00023002"/>
    </source>
</evidence>
<keyword evidence="5" id="KW-1185">Reference proteome</keyword>
<dbReference type="OrthoDB" id="2735536at2759"/>
<dbReference type="RefSeq" id="XP_025464492.1">
    <property type="nucleotide sequence ID" value="XM_025608464.1"/>
</dbReference>
<evidence type="ECO:0000313" key="4">
    <source>
        <dbReference type="EMBL" id="PWY77305.1"/>
    </source>
</evidence>
<dbReference type="PANTHER" id="PTHR10366:SF564">
    <property type="entry name" value="STEROL-4-ALPHA-CARBOXYLATE 3-DEHYDROGENASE, DECARBOXYLATING"/>
    <property type="match status" value="1"/>
</dbReference>
<dbReference type="STRING" id="1450535.A0A317VTQ0"/>
<protein>
    <submittedName>
        <fullName evidence="4">Cinnamoyl-CoA reductase</fullName>
    </submittedName>
</protein>
<organism evidence="4 5">
    <name type="scientific">Aspergillus sclerotioniger CBS 115572</name>
    <dbReference type="NCBI Taxonomy" id="1450535"/>
    <lineage>
        <taxon>Eukaryota</taxon>
        <taxon>Fungi</taxon>
        <taxon>Dikarya</taxon>
        <taxon>Ascomycota</taxon>
        <taxon>Pezizomycotina</taxon>
        <taxon>Eurotiomycetes</taxon>
        <taxon>Eurotiomycetidae</taxon>
        <taxon>Eurotiales</taxon>
        <taxon>Aspergillaceae</taxon>
        <taxon>Aspergillus</taxon>
        <taxon>Aspergillus subgen. Circumdati</taxon>
    </lineage>
</organism>
<dbReference type="AlphaFoldDB" id="A0A317VTQ0"/>
<comment type="caution">
    <text evidence="4">The sequence shown here is derived from an EMBL/GenBank/DDBJ whole genome shotgun (WGS) entry which is preliminary data.</text>
</comment>
<name>A0A317VTQ0_9EURO</name>